<dbReference type="HOGENOM" id="CLU_3357843_0_0_6"/>
<dbReference type="InterPro" id="IPR044048">
    <property type="entry name" value="Big_12"/>
</dbReference>
<dbReference type="EMBL" id="AFOY02000021">
    <property type="protein sequence ID" value="EXF91606.1"/>
    <property type="molecule type" value="Genomic_DNA"/>
</dbReference>
<name>A0A010RFP6_PSEFL</name>
<reference evidence="2 3" key="1">
    <citation type="journal article" date="2011" name="J. Bacteriol.">
        <title>Draft genome sequence of the polycyclic aromatic hydrocarbon-degrading, genetically engineered bioluminescent bioreporter Pseudomonas fluorescens HK44.</title>
        <authorList>
            <person name="Chauhan A."/>
            <person name="Layton A.C."/>
            <person name="Williams D.E."/>
            <person name="Smartt A.E."/>
            <person name="Ripp S."/>
            <person name="Karpinets T.V."/>
            <person name="Brown S.D."/>
            <person name="Sayler G.S."/>
        </authorList>
    </citation>
    <scope>NUCLEOTIDE SEQUENCE [LARGE SCALE GENOMIC DNA]</scope>
    <source>
        <strain evidence="2 3">HK44</strain>
    </source>
</reference>
<evidence type="ECO:0000259" key="1">
    <source>
        <dbReference type="Pfam" id="PF19078"/>
    </source>
</evidence>
<gene>
    <name evidence="2" type="ORF">HK44_017340</name>
</gene>
<sequence length="36" mass="3808">MRPTATIVVADNALKIGDTSLVTITFSEAVTGFHQC</sequence>
<feature type="domain" description="Bacterial Ig-like" evidence="1">
    <location>
        <begin position="2"/>
        <end position="34"/>
    </location>
</feature>
<proteinExistence type="predicted"/>
<dbReference type="Proteomes" id="UP000022611">
    <property type="component" value="Unassembled WGS sequence"/>
</dbReference>
<organism evidence="2 3">
    <name type="scientific">Pseudomonas fluorescens HK44</name>
    <dbReference type="NCBI Taxonomy" id="1042209"/>
    <lineage>
        <taxon>Bacteria</taxon>
        <taxon>Pseudomonadati</taxon>
        <taxon>Pseudomonadota</taxon>
        <taxon>Gammaproteobacteria</taxon>
        <taxon>Pseudomonadales</taxon>
        <taxon>Pseudomonadaceae</taxon>
        <taxon>Pseudomonas</taxon>
    </lineage>
</organism>
<dbReference type="PATRIC" id="fig|1042209.11.peg.5631"/>
<dbReference type="Pfam" id="PF19078">
    <property type="entry name" value="Big_12"/>
    <property type="match status" value="1"/>
</dbReference>
<dbReference type="RefSeq" id="WP_024265173.1">
    <property type="nucleotide sequence ID" value="NZ_AFOY02000021.1"/>
</dbReference>
<protein>
    <recommendedName>
        <fullName evidence="1">Bacterial Ig-like domain-containing protein</fullName>
    </recommendedName>
</protein>
<evidence type="ECO:0000313" key="2">
    <source>
        <dbReference type="EMBL" id="EXF91606.1"/>
    </source>
</evidence>
<evidence type="ECO:0000313" key="3">
    <source>
        <dbReference type="Proteomes" id="UP000022611"/>
    </source>
</evidence>
<dbReference type="AlphaFoldDB" id="A0A010RFP6"/>
<comment type="caution">
    <text evidence="2">The sequence shown here is derived from an EMBL/GenBank/DDBJ whole genome shotgun (WGS) entry which is preliminary data.</text>
</comment>
<accession>A0A010RFP6</accession>